<sequence>MPAPKKTRTGFLDLPGEIRNYIYGYCFRPGNDLSLATAKAQLRPKPIKSIKLCETLVSDDHHPTSSKKSAGGQALIQPRLLGKYIRIHGTHTNWKTSLHALLLVNKGIYTEVLPLFYAATTIHTASPTRLSNFFTHIPPGAAAWVRKLELTYTTYGHAHNAHLAHFRTKHFARWTELCRQAAKLMVGLEALRVWVHVTASPLHLNLRERWVAPLLQFRRLTVPNANRKDGAGGHGTQNALLKHVKVELSSAFTHPFKWAHPGPETACFELHRLFGEAIARAMLGWSEKDAMVEWDEAWEETYKEWQHFLNFKVMY</sequence>
<reference evidence="2" key="1">
    <citation type="journal article" date="2020" name="Stud. Mycol.">
        <title>101 Dothideomycetes genomes: a test case for predicting lifestyles and emergence of pathogens.</title>
        <authorList>
            <person name="Haridas S."/>
            <person name="Albert R."/>
            <person name="Binder M."/>
            <person name="Bloem J."/>
            <person name="Labutti K."/>
            <person name="Salamov A."/>
            <person name="Andreopoulos B."/>
            <person name="Baker S."/>
            <person name="Barry K."/>
            <person name="Bills G."/>
            <person name="Bluhm B."/>
            <person name="Cannon C."/>
            <person name="Castanera R."/>
            <person name="Culley D."/>
            <person name="Daum C."/>
            <person name="Ezra D."/>
            <person name="Gonzalez J."/>
            <person name="Henrissat B."/>
            <person name="Kuo A."/>
            <person name="Liang C."/>
            <person name="Lipzen A."/>
            <person name="Lutzoni F."/>
            <person name="Magnuson J."/>
            <person name="Mondo S."/>
            <person name="Nolan M."/>
            <person name="Ohm R."/>
            <person name="Pangilinan J."/>
            <person name="Park H.-J."/>
            <person name="Ramirez L."/>
            <person name="Alfaro M."/>
            <person name="Sun H."/>
            <person name="Tritt A."/>
            <person name="Yoshinaga Y."/>
            <person name="Zwiers L.-H."/>
            <person name="Turgeon B."/>
            <person name="Goodwin S."/>
            <person name="Spatafora J."/>
            <person name="Crous P."/>
            <person name="Grigoriev I."/>
        </authorList>
    </citation>
    <scope>NUCLEOTIDE SEQUENCE</scope>
    <source>
        <strain evidence="2">CBS 269.34</strain>
    </source>
</reference>
<feature type="domain" description="DUF7730" evidence="1">
    <location>
        <begin position="11"/>
        <end position="196"/>
    </location>
</feature>
<dbReference type="Pfam" id="PF24864">
    <property type="entry name" value="DUF7730"/>
    <property type="match status" value="1"/>
</dbReference>
<keyword evidence="3" id="KW-1185">Reference proteome</keyword>
<evidence type="ECO:0000259" key="1">
    <source>
        <dbReference type="Pfam" id="PF24864"/>
    </source>
</evidence>
<protein>
    <recommendedName>
        <fullName evidence="1">DUF7730 domain-containing protein</fullName>
    </recommendedName>
</protein>
<proteinExistence type="predicted"/>
<organism evidence="2 3">
    <name type="scientific">Lophium mytilinum</name>
    <dbReference type="NCBI Taxonomy" id="390894"/>
    <lineage>
        <taxon>Eukaryota</taxon>
        <taxon>Fungi</taxon>
        <taxon>Dikarya</taxon>
        <taxon>Ascomycota</taxon>
        <taxon>Pezizomycotina</taxon>
        <taxon>Dothideomycetes</taxon>
        <taxon>Pleosporomycetidae</taxon>
        <taxon>Mytilinidiales</taxon>
        <taxon>Mytilinidiaceae</taxon>
        <taxon>Lophium</taxon>
    </lineage>
</organism>
<gene>
    <name evidence="2" type="ORF">BU16DRAFT_453636</name>
</gene>
<dbReference type="OrthoDB" id="4757095at2759"/>
<dbReference type="EMBL" id="MU004184">
    <property type="protein sequence ID" value="KAF2499202.1"/>
    <property type="molecule type" value="Genomic_DNA"/>
</dbReference>
<dbReference type="PANTHER" id="PTHR38790">
    <property type="entry name" value="2EXR DOMAIN-CONTAINING PROTEIN-RELATED"/>
    <property type="match status" value="1"/>
</dbReference>
<dbReference type="Proteomes" id="UP000799750">
    <property type="component" value="Unassembled WGS sequence"/>
</dbReference>
<evidence type="ECO:0000313" key="3">
    <source>
        <dbReference type="Proteomes" id="UP000799750"/>
    </source>
</evidence>
<dbReference type="AlphaFoldDB" id="A0A6A6R4C4"/>
<dbReference type="PANTHER" id="PTHR38790:SF8">
    <property type="entry name" value="F-BOX DOMAIN-CONTAINING PROTEIN"/>
    <property type="match status" value="1"/>
</dbReference>
<dbReference type="InterPro" id="IPR056632">
    <property type="entry name" value="DUF7730"/>
</dbReference>
<evidence type="ECO:0000313" key="2">
    <source>
        <dbReference type="EMBL" id="KAF2499202.1"/>
    </source>
</evidence>
<accession>A0A6A6R4C4</accession>
<name>A0A6A6R4C4_9PEZI</name>